<reference evidence="2 3" key="1">
    <citation type="journal article" date="2019" name="Int. J. Syst. Evol. Microbiol.">
        <title>The Global Catalogue of Microorganisms (GCM) 10K type strain sequencing project: providing services to taxonomists for standard genome sequencing and annotation.</title>
        <authorList>
            <consortium name="The Broad Institute Genomics Platform"/>
            <consortium name="The Broad Institute Genome Sequencing Center for Infectious Disease"/>
            <person name="Wu L."/>
            <person name="Ma J."/>
        </authorList>
    </citation>
    <scope>NUCLEOTIDE SEQUENCE [LARGE SCALE GENOMIC DNA]</scope>
    <source>
        <strain evidence="2 3">CGMCC 1.12543</strain>
    </source>
</reference>
<accession>A0ABD5RJD5</accession>
<dbReference type="EMBL" id="JBHSQH010000001">
    <property type="protein sequence ID" value="MFC5970721.1"/>
    <property type="molecule type" value="Genomic_DNA"/>
</dbReference>
<evidence type="ECO:0000256" key="1">
    <source>
        <dbReference type="SAM" id="MobiDB-lite"/>
    </source>
</evidence>
<evidence type="ECO:0008006" key="4">
    <source>
        <dbReference type="Google" id="ProtNLM"/>
    </source>
</evidence>
<dbReference type="Gene3D" id="2.50.20.20">
    <property type="match status" value="1"/>
</dbReference>
<sequence>MRRLLPVFLAVLVVLSGCNGIGLPGASDGPPTGDSNVTTTGEGATPRTPGGNVTAASVKADALAAIDEVTTYSVRVDQHTRYVERNQTSTANVTGEFNRTERDLALNQSRVVSGIAVSTETYIDGRNGTFYQYSPALEQEFGSSWVRASVAGDAEVWDQYDTLSRQRDLLAASNVSLEGVQTVNGTDAYVLTGSPNASRFQDLGIGSGSSLEVSNITATFYVSVEDATLVGSTVELAGTQQARGRSLPFQRTADIRFSGYGDPVTVTIPDEADDAVSVGSLNTS</sequence>
<dbReference type="InterPro" id="IPR029046">
    <property type="entry name" value="LolA/LolB/LppX"/>
</dbReference>
<gene>
    <name evidence="2" type="ORF">ACFPYI_05180</name>
</gene>
<evidence type="ECO:0000313" key="3">
    <source>
        <dbReference type="Proteomes" id="UP001596099"/>
    </source>
</evidence>
<dbReference type="PROSITE" id="PS51257">
    <property type="entry name" value="PROKAR_LIPOPROTEIN"/>
    <property type="match status" value="1"/>
</dbReference>
<keyword evidence="3" id="KW-1185">Reference proteome</keyword>
<name>A0ABD5RJD5_9EURY</name>
<protein>
    <recommendedName>
        <fullName evidence="4">DUF2092 domain-containing protein</fullName>
    </recommendedName>
</protein>
<feature type="region of interest" description="Disordered" evidence="1">
    <location>
        <begin position="23"/>
        <end position="52"/>
    </location>
</feature>
<comment type="caution">
    <text evidence="2">The sequence shown here is derived from an EMBL/GenBank/DDBJ whole genome shotgun (WGS) entry which is preliminary data.</text>
</comment>
<proteinExistence type="predicted"/>
<evidence type="ECO:0000313" key="2">
    <source>
        <dbReference type="EMBL" id="MFC5970721.1"/>
    </source>
</evidence>
<dbReference type="SUPFAM" id="SSF89392">
    <property type="entry name" value="Prokaryotic lipoproteins and lipoprotein localization factors"/>
    <property type="match status" value="1"/>
</dbReference>
<dbReference type="AlphaFoldDB" id="A0ABD5RJD5"/>
<dbReference type="Proteomes" id="UP001596099">
    <property type="component" value="Unassembled WGS sequence"/>
</dbReference>
<organism evidence="2 3">
    <name type="scientific">Halomarina salina</name>
    <dbReference type="NCBI Taxonomy" id="1872699"/>
    <lineage>
        <taxon>Archaea</taxon>
        <taxon>Methanobacteriati</taxon>
        <taxon>Methanobacteriota</taxon>
        <taxon>Stenosarchaea group</taxon>
        <taxon>Halobacteria</taxon>
        <taxon>Halobacteriales</taxon>
        <taxon>Natronomonadaceae</taxon>
        <taxon>Halomarina</taxon>
    </lineage>
</organism>
<feature type="compositionally biased region" description="Polar residues" evidence="1">
    <location>
        <begin position="33"/>
        <end position="42"/>
    </location>
</feature>
<dbReference type="RefSeq" id="WP_247413645.1">
    <property type="nucleotide sequence ID" value="NZ_JALLGW010000001.1"/>
</dbReference>